<keyword evidence="3" id="KW-1185">Reference proteome</keyword>
<dbReference type="InterPro" id="IPR002110">
    <property type="entry name" value="Ankyrin_rpt"/>
</dbReference>
<dbReference type="InterPro" id="IPR036770">
    <property type="entry name" value="Ankyrin_rpt-contain_sf"/>
</dbReference>
<dbReference type="InterPro" id="IPR039323">
    <property type="entry name" value="ANKRD_45/46/60"/>
</dbReference>
<dbReference type="PANTHER" id="PTHR22677">
    <property type="entry name" value="ANKYRIN REPEAT DOMAIN-CONTAINING PROTEIN 60"/>
    <property type="match status" value="1"/>
</dbReference>
<evidence type="ECO:0000313" key="3">
    <source>
        <dbReference type="Proteomes" id="UP000472265"/>
    </source>
</evidence>
<feature type="repeat" description="ANK" evidence="1">
    <location>
        <begin position="78"/>
        <end position="110"/>
    </location>
</feature>
<gene>
    <name evidence="2" type="primary">ankrd45</name>
</gene>
<proteinExistence type="predicted"/>
<feature type="repeat" description="ANK" evidence="1">
    <location>
        <begin position="45"/>
        <end position="77"/>
    </location>
</feature>
<keyword evidence="1" id="KW-0040">ANK repeat</keyword>
<reference evidence="2" key="2">
    <citation type="submission" date="2025-08" db="UniProtKB">
        <authorList>
            <consortium name="Ensembl"/>
        </authorList>
    </citation>
    <scope>IDENTIFICATION</scope>
</reference>
<accession>A0A671VUM4</accession>
<dbReference type="CTD" id="339416"/>
<dbReference type="SMART" id="SM00248">
    <property type="entry name" value="ANK"/>
    <property type="match status" value="2"/>
</dbReference>
<dbReference type="InterPro" id="IPR029048">
    <property type="entry name" value="HSP70_C_sf"/>
</dbReference>
<dbReference type="Gene3D" id="1.20.1270.10">
    <property type="match status" value="1"/>
</dbReference>
<dbReference type="SUPFAM" id="SSF100934">
    <property type="entry name" value="Heat shock protein 70kD (HSP70), C-terminal subdomain"/>
    <property type="match status" value="1"/>
</dbReference>
<dbReference type="Gene3D" id="1.25.40.20">
    <property type="entry name" value="Ankyrin repeat-containing domain"/>
    <property type="match status" value="1"/>
</dbReference>
<evidence type="ECO:0000256" key="1">
    <source>
        <dbReference type="PROSITE-ProRule" id="PRU00023"/>
    </source>
</evidence>
<dbReference type="RefSeq" id="XP_030259091.1">
    <property type="nucleotide sequence ID" value="XM_030403231.1"/>
</dbReference>
<dbReference type="GeneID" id="115572789"/>
<dbReference type="SUPFAM" id="SSF48403">
    <property type="entry name" value="Ankyrin repeat"/>
    <property type="match status" value="1"/>
</dbReference>
<dbReference type="OrthoDB" id="194358at2759"/>
<dbReference type="PANTHER" id="PTHR22677:SF4">
    <property type="entry name" value="USHER SYNDROME TYPE-1G PROTEIN-LIKE PROTEIN"/>
    <property type="match status" value="1"/>
</dbReference>
<reference evidence="2" key="3">
    <citation type="submission" date="2025-09" db="UniProtKB">
        <authorList>
            <consortium name="Ensembl"/>
        </authorList>
    </citation>
    <scope>IDENTIFICATION</scope>
</reference>
<sequence>MTSIQKEIFDCVLCGDLDSIKAHFEREGFAEETQEQDVFGLKDEGGRNALLTACMLERSDILRELVRHGAQVDMQTVRGYSSLHLAACWGHLETVRTLLELGADTKAKTFRGERPVDLARRYSKTDCADCLLLAEAKQSLMSYVAFVKECISDPERNLTKEERNICTRVCSAKSDWIQSVKNPTVSDFMAQQKDMAETLQPVLSKLSAQSAEVPVEPARKV</sequence>
<evidence type="ECO:0000313" key="2">
    <source>
        <dbReference type="Ensembl" id="ENSSAUP00010030588.1"/>
    </source>
</evidence>
<dbReference type="Ensembl" id="ENSSAUT00010032240.1">
    <property type="protein sequence ID" value="ENSSAUP00010030588.1"/>
    <property type="gene ID" value="ENSSAUG00010013121.1"/>
</dbReference>
<dbReference type="OMA" id="NIVIQCA"/>
<reference evidence="2" key="1">
    <citation type="submission" date="2021-04" db="EMBL/GenBank/DDBJ databases">
        <authorList>
            <consortium name="Wellcome Sanger Institute Data Sharing"/>
        </authorList>
    </citation>
    <scope>NUCLEOTIDE SEQUENCE [LARGE SCALE GENOMIC DNA]</scope>
</reference>
<dbReference type="GeneTree" id="ENSGT00390000008829"/>
<dbReference type="Pfam" id="PF12796">
    <property type="entry name" value="Ank_2"/>
    <property type="match status" value="1"/>
</dbReference>
<dbReference type="PROSITE" id="PS50297">
    <property type="entry name" value="ANK_REP_REGION"/>
    <property type="match status" value="1"/>
</dbReference>
<organism evidence="2 3">
    <name type="scientific">Sparus aurata</name>
    <name type="common">Gilthead sea bream</name>
    <dbReference type="NCBI Taxonomy" id="8175"/>
    <lineage>
        <taxon>Eukaryota</taxon>
        <taxon>Metazoa</taxon>
        <taxon>Chordata</taxon>
        <taxon>Craniata</taxon>
        <taxon>Vertebrata</taxon>
        <taxon>Euteleostomi</taxon>
        <taxon>Actinopterygii</taxon>
        <taxon>Neopterygii</taxon>
        <taxon>Teleostei</taxon>
        <taxon>Neoteleostei</taxon>
        <taxon>Acanthomorphata</taxon>
        <taxon>Eupercaria</taxon>
        <taxon>Spariformes</taxon>
        <taxon>Sparidae</taxon>
        <taxon>Sparus</taxon>
    </lineage>
</organism>
<dbReference type="InParanoid" id="A0A671VUM4"/>
<dbReference type="Proteomes" id="UP000472265">
    <property type="component" value="Chromosome 21"/>
</dbReference>
<name>A0A671VUM4_SPAAU</name>
<dbReference type="FunCoup" id="A0A671VUM4">
    <property type="interactions" value="212"/>
</dbReference>
<protein>
    <submittedName>
        <fullName evidence="2">Uncharacterized protein</fullName>
    </submittedName>
</protein>
<dbReference type="AlphaFoldDB" id="A0A671VUM4"/>
<dbReference type="PROSITE" id="PS50088">
    <property type="entry name" value="ANK_REPEAT"/>
    <property type="match status" value="2"/>
</dbReference>